<sequence length="379" mass="41644">MDPKLLPQKRTGGSGGDSPRPTKKIKREDFSGPNVSPITSTVPVQGNPFRQQLDEVGSGGRISTQLGTTFPVKFRSEGVRQREQHQVNAVYQLKEQVRANDQQKWTQGMMTGFGHGTTWNEILPQTLTLDSATKYGRAIKSIMGVPVKTSDLGDYTAPATRQVKRKATGVEETVRNTPSDKRRINDSAAKSDAFSFMSPAVTSFVEDLTGLHAANTRFTGSAVRATFLRAKLALGNDPSTHSDDDKAMLGDFKGYLSGHLSQLKKDGAADLADQVSAEHKRSGTSATASNYQATAFNLHEALNTTIDHTFDRKKAKFEAKWDKYTNVQKMDPVAAQVRIGQKLGKWWSEAARTGVALDDHAKDAYQDHKRSRYGIGRVE</sequence>
<feature type="compositionally biased region" description="Polar residues" evidence="1">
    <location>
        <begin position="33"/>
        <end position="46"/>
    </location>
</feature>
<accession>A0ABQ6BT66</accession>
<comment type="caution">
    <text evidence="2">The sequence shown here is derived from an EMBL/GenBank/DDBJ whole genome shotgun (WGS) entry which is preliminary data.</text>
</comment>
<protein>
    <submittedName>
        <fullName evidence="2">Uncharacterized protein</fullName>
    </submittedName>
</protein>
<evidence type="ECO:0000256" key="1">
    <source>
        <dbReference type="SAM" id="MobiDB-lite"/>
    </source>
</evidence>
<feature type="region of interest" description="Disordered" evidence="1">
    <location>
        <begin position="1"/>
        <end position="46"/>
    </location>
</feature>
<dbReference type="RefSeq" id="WP_157236261.1">
    <property type="nucleotide sequence ID" value="NZ_BSOZ01000031.1"/>
</dbReference>
<dbReference type="EMBL" id="BSOZ01000031">
    <property type="protein sequence ID" value="GLS04986.1"/>
    <property type="molecule type" value="Genomic_DNA"/>
</dbReference>
<proteinExistence type="predicted"/>
<organism evidence="2 3">
    <name type="scientific">Chitiniphilus shinanonensis</name>
    <dbReference type="NCBI Taxonomy" id="553088"/>
    <lineage>
        <taxon>Bacteria</taxon>
        <taxon>Pseudomonadati</taxon>
        <taxon>Pseudomonadota</taxon>
        <taxon>Betaproteobacteria</taxon>
        <taxon>Neisseriales</taxon>
        <taxon>Chitinibacteraceae</taxon>
        <taxon>Chitiniphilus</taxon>
    </lineage>
</organism>
<gene>
    <name evidence="2" type="ORF">GCM10007860_21350</name>
</gene>
<reference evidence="3" key="1">
    <citation type="journal article" date="2019" name="Int. J. Syst. Evol. Microbiol.">
        <title>The Global Catalogue of Microorganisms (GCM) 10K type strain sequencing project: providing services to taxonomists for standard genome sequencing and annotation.</title>
        <authorList>
            <consortium name="The Broad Institute Genomics Platform"/>
            <consortium name="The Broad Institute Genome Sequencing Center for Infectious Disease"/>
            <person name="Wu L."/>
            <person name="Ma J."/>
        </authorList>
    </citation>
    <scope>NUCLEOTIDE SEQUENCE [LARGE SCALE GENOMIC DNA]</scope>
    <source>
        <strain evidence="3">NBRC 104970</strain>
    </source>
</reference>
<keyword evidence="3" id="KW-1185">Reference proteome</keyword>
<dbReference type="Proteomes" id="UP001156836">
    <property type="component" value="Unassembled WGS sequence"/>
</dbReference>
<evidence type="ECO:0000313" key="2">
    <source>
        <dbReference type="EMBL" id="GLS04986.1"/>
    </source>
</evidence>
<name>A0ABQ6BT66_9NEIS</name>
<evidence type="ECO:0000313" key="3">
    <source>
        <dbReference type="Proteomes" id="UP001156836"/>
    </source>
</evidence>